<evidence type="ECO:0000256" key="1">
    <source>
        <dbReference type="ARBA" id="ARBA00000966"/>
    </source>
</evidence>
<dbReference type="GO" id="GO:0030245">
    <property type="term" value="P:cellulose catabolic process"/>
    <property type="evidence" value="ECO:0007669"/>
    <property type="project" value="UniProtKB-KW"/>
</dbReference>
<proteinExistence type="inferred from homology"/>
<protein>
    <recommendedName>
        <fullName evidence="3">cellulase</fullName>
        <ecNumber evidence="3">3.2.1.4</ecNumber>
    </recommendedName>
</protein>
<evidence type="ECO:0000256" key="6">
    <source>
        <dbReference type="ARBA" id="ARBA00023277"/>
    </source>
</evidence>
<keyword evidence="6" id="KW-0119">Carbohydrate metabolism</keyword>
<keyword evidence="5" id="KW-0136">Cellulose degradation</keyword>
<accession>A0AAW1QH48</accession>
<keyword evidence="8" id="KW-0624">Polysaccharide degradation</keyword>
<reference evidence="11 12" key="1">
    <citation type="journal article" date="2024" name="Nat. Commun.">
        <title>Phylogenomics reveals the evolutionary origins of lichenization in chlorophyte algae.</title>
        <authorList>
            <person name="Puginier C."/>
            <person name="Libourel C."/>
            <person name="Otte J."/>
            <person name="Skaloud P."/>
            <person name="Haon M."/>
            <person name="Grisel S."/>
            <person name="Petersen M."/>
            <person name="Berrin J.G."/>
            <person name="Delaux P.M."/>
            <person name="Dal Grande F."/>
            <person name="Keller J."/>
        </authorList>
    </citation>
    <scope>NUCLEOTIDE SEQUENCE [LARGE SCALE GENOMIC DNA]</scope>
    <source>
        <strain evidence="11 12">SAG 2145</strain>
    </source>
</reference>
<evidence type="ECO:0000256" key="5">
    <source>
        <dbReference type="ARBA" id="ARBA00023001"/>
    </source>
</evidence>
<name>A0AAW1QH48_9CHLO</name>
<dbReference type="InterPro" id="IPR001701">
    <property type="entry name" value="Glyco_hydro_9"/>
</dbReference>
<feature type="chain" id="PRO_5043822414" description="cellulase" evidence="9">
    <location>
        <begin position="28"/>
        <end position="153"/>
    </location>
</feature>
<dbReference type="Pfam" id="PF00759">
    <property type="entry name" value="Glyco_hydro_9"/>
    <property type="match status" value="1"/>
</dbReference>
<feature type="signal peptide" evidence="9">
    <location>
        <begin position="1"/>
        <end position="27"/>
    </location>
</feature>
<evidence type="ECO:0000256" key="3">
    <source>
        <dbReference type="ARBA" id="ARBA00012601"/>
    </source>
</evidence>
<evidence type="ECO:0000313" key="11">
    <source>
        <dbReference type="EMBL" id="KAK9820736.1"/>
    </source>
</evidence>
<comment type="similarity">
    <text evidence="2">Belongs to the glycosyl hydrolase 9 (cellulase E) family.</text>
</comment>
<evidence type="ECO:0000256" key="7">
    <source>
        <dbReference type="ARBA" id="ARBA00023295"/>
    </source>
</evidence>
<evidence type="ECO:0000313" key="12">
    <source>
        <dbReference type="Proteomes" id="UP001438707"/>
    </source>
</evidence>
<dbReference type="EMBL" id="JALJOS010000044">
    <property type="protein sequence ID" value="KAK9820736.1"/>
    <property type="molecule type" value="Genomic_DNA"/>
</dbReference>
<keyword evidence="9" id="KW-0732">Signal</keyword>
<evidence type="ECO:0000256" key="2">
    <source>
        <dbReference type="ARBA" id="ARBA00007072"/>
    </source>
</evidence>
<dbReference type="PANTHER" id="PTHR22298">
    <property type="entry name" value="ENDO-1,4-BETA-GLUCANASE"/>
    <property type="match status" value="1"/>
</dbReference>
<organism evidence="11 12">
    <name type="scientific">Apatococcus lobatus</name>
    <dbReference type="NCBI Taxonomy" id="904363"/>
    <lineage>
        <taxon>Eukaryota</taxon>
        <taxon>Viridiplantae</taxon>
        <taxon>Chlorophyta</taxon>
        <taxon>core chlorophytes</taxon>
        <taxon>Trebouxiophyceae</taxon>
        <taxon>Chlorellales</taxon>
        <taxon>Chlorellaceae</taxon>
        <taxon>Apatococcus</taxon>
    </lineage>
</organism>
<dbReference type="SUPFAM" id="SSF48208">
    <property type="entry name" value="Six-hairpin glycosidases"/>
    <property type="match status" value="1"/>
</dbReference>
<gene>
    <name evidence="11" type="ORF">WJX74_007668</name>
</gene>
<feature type="domain" description="Glycoside hydrolase family 9" evidence="10">
    <location>
        <begin position="90"/>
        <end position="144"/>
    </location>
</feature>
<sequence length="153" mass="16569">MALTSLPFVVAVLASCSALLASGFAEAQDTHELLLEPRYAYTKVLRSEETISRALLGRSSAEGQLNDGTMSETKPRVERKLASLPAEYDYSTLLSQSYFFYEAQRSGILPSTRRVWWRGNSALSDAAPGGQSLAGGHYDAGGTVSRLTLLFEA</sequence>
<comment type="catalytic activity">
    <reaction evidence="1">
        <text>Endohydrolysis of (1-&gt;4)-beta-D-glucosidic linkages in cellulose, lichenin and cereal beta-D-glucans.</text>
        <dbReference type="EC" id="3.2.1.4"/>
    </reaction>
</comment>
<dbReference type="AlphaFoldDB" id="A0AAW1QH48"/>
<dbReference type="EC" id="3.2.1.4" evidence="3"/>
<keyword evidence="4" id="KW-0378">Hydrolase</keyword>
<evidence type="ECO:0000256" key="4">
    <source>
        <dbReference type="ARBA" id="ARBA00022801"/>
    </source>
</evidence>
<comment type="caution">
    <text evidence="11">The sequence shown here is derived from an EMBL/GenBank/DDBJ whole genome shotgun (WGS) entry which is preliminary data.</text>
</comment>
<keyword evidence="7" id="KW-0326">Glycosidase</keyword>
<dbReference type="InterPro" id="IPR012341">
    <property type="entry name" value="6hp_glycosidase-like_sf"/>
</dbReference>
<dbReference type="GO" id="GO:0008810">
    <property type="term" value="F:cellulase activity"/>
    <property type="evidence" value="ECO:0007669"/>
    <property type="project" value="UniProtKB-EC"/>
</dbReference>
<keyword evidence="12" id="KW-1185">Reference proteome</keyword>
<dbReference type="Proteomes" id="UP001438707">
    <property type="component" value="Unassembled WGS sequence"/>
</dbReference>
<evidence type="ECO:0000259" key="10">
    <source>
        <dbReference type="Pfam" id="PF00759"/>
    </source>
</evidence>
<dbReference type="Gene3D" id="1.50.10.10">
    <property type="match status" value="1"/>
</dbReference>
<evidence type="ECO:0000256" key="8">
    <source>
        <dbReference type="ARBA" id="ARBA00023326"/>
    </source>
</evidence>
<dbReference type="InterPro" id="IPR008928">
    <property type="entry name" value="6-hairpin_glycosidase_sf"/>
</dbReference>
<evidence type="ECO:0000256" key="9">
    <source>
        <dbReference type="SAM" id="SignalP"/>
    </source>
</evidence>